<dbReference type="GO" id="GO:0003676">
    <property type="term" value="F:nucleic acid binding"/>
    <property type="evidence" value="ECO:0007669"/>
    <property type="project" value="InterPro"/>
</dbReference>
<proteinExistence type="predicted"/>
<organism evidence="2">
    <name type="scientific">Desulfobacca acetoxidans</name>
    <dbReference type="NCBI Taxonomy" id="60893"/>
    <lineage>
        <taxon>Bacteria</taxon>
        <taxon>Pseudomonadati</taxon>
        <taxon>Thermodesulfobacteriota</taxon>
        <taxon>Desulfobaccia</taxon>
        <taxon>Desulfobaccales</taxon>
        <taxon>Desulfobaccaceae</taxon>
        <taxon>Desulfobacca</taxon>
    </lineage>
</organism>
<dbReference type="EMBL" id="DTGR01000110">
    <property type="protein sequence ID" value="HHS29405.1"/>
    <property type="molecule type" value="Genomic_DNA"/>
</dbReference>
<evidence type="ECO:0000313" key="2">
    <source>
        <dbReference type="EMBL" id="HHS29405.1"/>
    </source>
</evidence>
<sequence>MVFFFDESRFGLHPSIGRCWARKGVRISAPVNPNYQNCYVYSGVSPFTGDAFSLFLPWVNTEMMNLYLAEMSAAFPDKEIMLIWDQAGWHKSNSLKVPDNIVLKSLPPYSPELNPVEKLWQWLKKHVCRNRLFAYVDDLMNTLAETLINLTPTRFMELCQGSYLLQ</sequence>
<dbReference type="InterPro" id="IPR038717">
    <property type="entry name" value="Tc1-like_DDE_dom"/>
</dbReference>
<dbReference type="InterPro" id="IPR036397">
    <property type="entry name" value="RNaseH_sf"/>
</dbReference>
<gene>
    <name evidence="2" type="ORF">ENV52_06860</name>
</gene>
<protein>
    <submittedName>
        <fullName evidence="2">IS630 family transposase</fullName>
    </submittedName>
</protein>
<name>A0A7V6A395_9BACT</name>
<dbReference type="InterPro" id="IPR047655">
    <property type="entry name" value="Transpos_IS630-like"/>
</dbReference>
<dbReference type="NCBIfam" id="NF033545">
    <property type="entry name" value="transpos_IS630"/>
    <property type="match status" value="1"/>
</dbReference>
<dbReference type="Pfam" id="PF13358">
    <property type="entry name" value="DDE_3"/>
    <property type="match status" value="1"/>
</dbReference>
<feature type="domain" description="Tc1-like transposase DDE" evidence="1">
    <location>
        <begin position="2"/>
        <end position="139"/>
    </location>
</feature>
<reference evidence="2" key="1">
    <citation type="journal article" date="2020" name="mSystems">
        <title>Genome- and Community-Level Interaction Insights into Carbon Utilization and Element Cycling Functions of Hydrothermarchaeota in Hydrothermal Sediment.</title>
        <authorList>
            <person name="Zhou Z."/>
            <person name="Liu Y."/>
            <person name="Xu W."/>
            <person name="Pan J."/>
            <person name="Luo Z.H."/>
            <person name="Li M."/>
        </authorList>
    </citation>
    <scope>NUCLEOTIDE SEQUENCE [LARGE SCALE GENOMIC DNA]</scope>
    <source>
        <strain evidence="2">SpSt-767</strain>
    </source>
</reference>
<evidence type="ECO:0000259" key="1">
    <source>
        <dbReference type="Pfam" id="PF13358"/>
    </source>
</evidence>
<dbReference type="Gene3D" id="3.30.420.10">
    <property type="entry name" value="Ribonuclease H-like superfamily/Ribonuclease H"/>
    <property type="match status" value="1"/>
</dbReference>
<accession>A0A7V6A395</accession>
<dbReference type="AlphaFoldDB" id="A0A7V6A395"/>
<comment type="caution">
    <text evidence="2">The sequence shown here is derived from an EMBL/GenBank/DDBJ whole genome shotgun (WGS) entry which is preliminary data.</text>
</comment>